<proteinExistence type="predicted"/>
<accession>A0A0L6VN66</accession>
<reference evidence="1 2" key="1">
    <citation type="submission" date="2015-08" db="EMBL/GenBank/DDBJ databases">
        <title>Next Generation Sequencing and Analysis of the Genome of Puccinia sorghi L Schw, the Causal Agent of Maize Common Rust.</title>
        <authorList>
            <person name="Rochi L."/>
            <person name="Burguener G."/>
            <person name="Darino M."/>
            <person name="Turjanski A."/>
            <person name="Kreff E."/>
            <person name="Dieguez M.J."/>
            <person name="Sacco F."/>
        </authorList>
    </citation>
    <scope>NUCLEOTIDE SEQUENCE [LARGE SCALE GENOMIC DNA]</scope>
    <source>
        <strain evidence="1 2">RO10H11247</strain>
    </source>
</reference>
<evidence type="ECO:0000313" key="2">
    <source>
        <dbReference type="Proteomes" id="UP000037035"/>
    </source>
</evidence>
<protein>
    <submittedName>
        <fullName evidence="1">Putative signal peptide protein</fullName>
    </submittedName>
</protein>
<name>A0A0L6VN66_9BASI</name>
<comment type="caution">
    <text evidence="1">The sequence shown here is derived from an EMBL/GenBank/DDBJ whole genome shotgun (WGS) entry which is preliminary data.</text>
</comment>
<evidence type="ECO:0000313" key="1">
    <source>
        <dbReference type="EMBL" id="KNZ61555.1"/>
    </source>
</evidence>
<dbReference type="AlphaFoldDB" id="A0A0L6VN66"/>
<dbReference type="Proteomes" id="UP000037035">
    <property type="component" value="Unassembled WGS sequence"/>
</dbReference>
<dbReference type="EMBL" id="LAVV01004287">
    <property type="protein sequence ID" value="KNZ61555.1"/>
    <property type="molecule type" value="Genomic_DNA"/>
</dbReference>
<gene>
    <name evidence="1" type="ORF">VP01_1385g5</name>
</gene>
<organism evidence="1 2">
    <name type="scientific">Puccinia sorghi</name>
    <dbReference type="NCBI Taxonomy" id="27349"/>
    <lineage>
        <taxon>Eukaryota</taxon>
        <taxon>Fungi</taxon>
        <taxon>Dikarya</taxon>
        <taxon>Basidiomycota</taxon>
        <taxon>Pucciniomycotina</taxon>
        <taxon>Pucciniomycetes</taxon>
        <taxon>Pucciniales</taxon>
        <taxon>Pucciniaceae</taxon>
        <taxon>Puccinia</taxon>
    </lineage>
</organism>
<keyword evidence="2" id="KW-1185">Reference proteome</keyword>
<dbReference type="VEuPathDB" id="FungiDB:VP01_1385g5"/>
<sequence length="30" mass="3430">MNHQILIFLLEHCGAFTGETQTVSEVEVWP</sequence>